<feature type="transmembrane region" description="Helical" evidence="1">
    <location>
        <begin position="87"/>
        <end position="109"/>
    </location>
</feature>
<feature type="transmembrane region" description="Helical" evidence="1">
    <location>
        <begin position="165"/>
        <end position="183"/>
    </location>
</feature>
<feature type="transmembrane region" description="Helical" evidence="1">
    <location>
        <begin position="12"/>
        <end position="28"/>
    </location>
</feature>
<keyword evidence="1" id="KW-0812">Transmembrane</keyword>
<dbReference type="GO" id="GO:0016746">
    <property type="term" value="F:acyltransferase activity"/>
    <property type="evidence" value="ECO:0007669"/>
    <property type="project" value="UniProtKB-KW"/>
</dbReference>
<keyword evidence="3" id="KW-0808">Transferase</keyword>
<dbReference type="PANTHER" id="PTHR23028">
    <property type="entry name" value="ACETYLTRANSFERASE"/>
    <property type="match status" value="1"/>
</dbReference>
<feature type="domain" description="Acyltransferase 3" evidence="2">
    <location>
        <begin position="9"/>
        <end position="343"/>
    </location>
</feature>
<evidence type="ECO:0000313" key="3">
    <source>
        <dbReference type="EMBL" id="MCG2615817.1"/>
    </source>
</evidence>
<feature type="transmembrane region" description="Helical" evidence="1">
    <location>
        <begin position="322"/>
        <end position="344"/>
    </location>
</feature>
<dbReference type="RefSeq" id="WP_237874018.1">
    <property type="nucleotide sequence ID" value="NZ_JAKLTR010000010.1"/>
</dbReference>
<keyword evidence="4" id="KW-1185">Reference proteome</keyword>
<dbReference type="Proteomes" id="UP001165367">
    <property type="component" value="Unassembled WGS sequence"/>
</dbReference>
<feature type="transmembrane region" description="Helical" evidence="1">
    <location>
        <begin position="293"/>
        <end position="316"/>
    </location>
</feature>
<evidence type="ECO:0000259" key="2">
    <source>
        <dbReference type="Pfam" id="PF01757"/>
    </source>
</evidence>
<feature type="transmembrane region" description="Helical" evidence="1">
    <location>
        <begin position="232"/>
        <end position="249"/>
    </location>
</feature>
<protein>
    <submittedName>
        <fullName evidence="3">Acyltransferase</fullName>
    </submittedName>
</protein>
<accession>A0ABS9KTZ9</accession>
<proteinExistence type="predicted"/>
<organism evidence="3 4">
    <name type="scientific">Terrimonas ginsenosidimutans</name>
    <dbReference type="NCBI Taxonomy" id="2908004"/>
    <lineage>
        <taxon>Bacteria</taxon>
        <taxon>Pseudomonadati</taxon>
        <taxon>Bacteroidota</taxon>
        <taxon>Chitinophagia</taxon>
        <taxon>Chitinophagales</taxon>
        <taxon>Chitinophagaceae</taxon>
        <taxon>Terrimonas</taxon>
    </lineage>
</organism>
<feature type="transmembrane region" description="Helical" evidence="1">
    <location>
        <begin position="189"/>
        <end position="212"/>
    </location>
</feature>
<dbReference type="PANTHER" id="PTHR23028:SF53">
    <property type="entry name" value="ACYL_TRANSF_3 DOMAIN-CONTAINING PROTEIN"/>
    <property type="match status" value="1"/>
</dbReference>
<keyword evidence="1" id="KW-1133">Transmembrane helix</keyword>
<dbReference type="InterPro" id="IPR050879">
    <property type="entry name" value="Acyltransferase_3"/>
</dbReference>
<dbReference type="InterPro" id="IPR002656">
    <property type="entry name" value="Acyl_transf_3_dom"/>
</dbReference>
<dbReference type="Pfam" id="PF01757">
    <property type="entry name" value="Acyl_transf_3"/>
    <property type="match status" value="1"/>
</dbReference>
<evidence type="ECO:0000256" key="1">
    <source>
        <dbReference type="SAM" id="Phobius"/>
    </source>
</evidence>
<reference evidence="3" key="1">
    <citation type="submission" date="2022-01" db="EMBL/GenBank/DDBJ databases">
        <authorList>
            <person name="Jo J.-H."/>
            <person name="Im W.-T."/>
        </authorList>
    </citation>
    <scope>NUCLEOTIDE SEQUENCE</scope>
    <source>
        <strain evidence="3">NA20</strain>
    </source>
</reference>
<sequence length="361" mass="42566">MTRTNYFPQLDSVRGLSFLAIFFFHAVHPERGESVLAKLFLYYYDQLPLAIDVFFILSSFLLTWLGVKEFQKQQRVSLGKFFQRRILRIWPLYFLLLTISFLLLAPVAARAGHPMSMPDPFYYYFFIANFYKAEQVFFLQILWTISVEEQFYIFLGLVMRFFFRYLRVIFVVLTIVSLGFSIYCHRSGISHYFHTLTYCVDFAMGGLAALLYTGRSSLITWTERLRGGRLKVFYLWPLIQLTVFFFIQLKVETDLLNLLNRFLFITYLCLLLIEQLGNENRTGILQRNRFLILTGRISFGLYCFHGISITAFEQFIVHSGTVISPLLVVPVIFAFNFSVAYLSFRYLETPFLRLKDRLRVI</sequence>
<feature type="transmembrane region" description="Helical" evidence="1">
    <location>
        <begin position="255"/>
        <end position="273"/>
    </location>
</feature>
<dbReference type="EMBL" id="JAKLTR010000010">
    <property type="protein sequence ID" value="MCG2615817.1"/>
    <property type="molecule type" value="Genomic_DNA"/>
</dbReference>
<gene>
    <name evidence="3" type="ORF">LZZ85_16090</name>
</gene>
<name>A0ABS9KTZ9_9BACT</name>
<evidence type="ECO:0000313" key="4">
    <source>
        <dbReference type="Proteomes" id="UP001165367"/>
    </source>
</evidence>
<keyword evidence="3" id="KW-0012">Acyltransferase</keyword>
<feature type="transmembrane region" description="Helical" evidence="1">
    <location>
        <begin position="48"/>
        <end position="67"/>
    </location>
</feature>
<keyword evidence="1" id="KW-0472">Membrane</keyword>
<comment type="caution">
    <text evidence="3">The sequence shown here is derived from an EMBL/GenBank/DDBJ whole genome shotgun (WGS) entry which is preliminary data.</text>
</comment>